<accession>A0A5Q2RKY7</accession>
<dbReference type="InterPro" id="IPR000447">
    <property type="entry name" value="G3P_DH_FAD-dep"/>
</dbReference>
<dbReference type="AlphaFoldDB" id="A0A5Q2RKY7"/>
<protein>
    <recommendedName>
        <fullName evidence="7">Glycerol-3-phosphate dehydrogenase</fullName>
        <ecNumber evidence="7">1.1.5.3</ecNumber>
    </recommendedName>
</protein>
<comment type="catalytic activity">
    <reaction evidence="7">
        <text>a quinone + sn-glycerol 3-phosphate = dihydroxyacetone phosphate + a quinol</text>
        <dbReference type="Rhea" id="RHEA:18977"/>
        <dbReference type="ChEBI" id="CHEBI:24646"/>
        <dbReference type="ChEBI" id="CHEBI:57597"/>
        <dbReference type="ChEBI" id="CHEBI:57642"/>
        <dbReference type="ChEBI" id="CHEBI:132124"/>
        <dbReference type="EC" id="1.1.5.3"/>
    </reaction>
</comment>
<dbReference type="InterPro" id="IPR038299">
    <property type="entry name" value="DAO_C_sf"/>
</dbReference>
<evidence type="ECO:0000256" key="2">
    <source>
        <dbReference type="ARBA" id="ARBA00007330"/>
    </source>
</evidence>
<organism evidence="10 11">
    <name type="scientific">Actinomarinicola tropica</name>
    <dbReference type="NCBI Taxonomy" id="2789776"/>
    <lineage>
        <taxon>Bacteria</taxon>
        <taxon>Bacillati</taxon>
        <taxon>Actinomycetota</taxon>
        <taxon>Acidimicrobiia</taxon>
        <taxon>Acidimicrobiales</taxon>
        <taxon>Iamiaceae</taxon>
        <taxon>Actinomarinicola</taxon>
    </lineage>
</organism>
<dbReference type="InterPro" id="IPR006076">
    <property type="entry name" value="FAD-dep_OxRdtase"/>
</dbReference>
<dbReference type="SUPFAM" id="SSF51905">
    <property type="entry name" value="FAD/NAD(P)-binding domain"/>
    <property type="match status" value="1"/>
</dbReference>
<keyword evidence="3 7" id="KW-0285">Flavoprotein</keyword>
<comment type="similarity">
    <text evidence="2 7">Belongs to the FAD-dependent glycerol-3-phosphate dehydrogenase family.</text>
</comment>
<evidence type="ECO:0000256" key="1">
    <source>
        <dbReference type="ARBA" id="ARBA00001974"/>
    </source>
</evidence>
<keyword evidence="6 7" id="KW-0560">Oxidoreductase</keyword>
<dbReference type="EC" id="1.1.5.3" evidence="7"/>
<dbReference type="Gene3D" id="3.30.9.10">
    <property type="entry name" value="D-Amino Acid Oxidase, subunit A, domain 2"/>
    <property type="match status" value="1"/>
</dbReference>
<gene>
    <name evidence="10" type="ORF">GH723_11065</name>
</gene>
<dbReference type="PROSITE" id="PS00977">
    <property type="entry name" value="FAD_G3PDH_1"/>
    <property type="match status" value="1"/>
</dbReference>
<feature type="domain" description="Alpha-glycerophosphate oxidase C-terminal" evidence="9">
    <location>
        <begin position="415"/>
        <end position="539"/>
    </location>
</feature>
<dbReference type="GO" id="GO:0046168">
    <property type="term" value="P:glycerol-3-phosphate catabolic process"/>
    <property type="evidence" value="ECO:0007669"/>
    <property type="project" value="TreeGrafter"/>
</dbReference>
<dbReference type="GO" id="GO:0009331">
    <property type="term" value="C:glycerol-3-phosphate dehydrogenase (FAD) complex"/>
    <property type="evidence" value="ECO:0007669"/>
    <property type="project" value="UniProtKB-UniRule"/>
</dbReference>
<evidence type="ECO:0000256" key="7">
    <source>
        <dbReference type="RuleBase" id="RU361217"/>
    </source>
</evidence>
<comment type="cofactor">
    <cofactor evidence="1 7">
        <name>FAD</name>
        <dbReference type="ChEBI" id="CHEBI:57692"/>
    </cofactor>
</comment>
<dbReference type="PRINTS" id="PR01001">
    <property type="entry name" value="FADG3PDH"/>
</dbReference>
<dbReference type="Gene3D" id="1.10.8.870">
    <property type="entry name" value="Alpha-glycerophosphate oxidase, cap domain"/>
    <property type="match status" value="1"/>
</dbReference>
<reference evidence="10 11" key="1">
    <citation type="submission" date="2019-11" db="EMBL/GenBank/DDBJ databases">
        <authorList>
            <person name="He Y."/>
        </authorList>
    </citation>
    <scope>NUCLEOTIDE SEQUENCE [LARGE SCALE GENOMIC DNA]</scope>
    <source>
        <strain evidence="10 11">SCSIO 58843</strain>
    </source>
</reference>
<dbReference type="EMBL" id="CP045851">
    <property type="protein sequence ID" value="QGG95592.1"/>
    <property type="molecule type" value="Genomic_DNA"/>
</dbReference>
<dbReference type="PANTHER" id="PTHR11985:SF35">
    <property type="entry name" value="ANAEROBIC GLYCEROL-3-PHOSPHATE DEHYDROGENASE SUBUNIT A"/>
    <property type="match status" value="1"/>
</dbReference>
<sequence>MGPGTFDRSATLERLAALAREEQALDVVVIGGGITGAGVALDAASRGLRTLLVERDDLASGTSSRSSKLVHGGLRYLQQGDVRLVYEALAERQRLRRNAPHLVKVLPFLLPIFTRDGLFNRKLAWALGKAMWMYDLTGGARIGKLHQRLDVDEALGYMPTLPADRLAGAYLYYDATTDDARLTLTVARTAALDHGALVLNRAAVVGFLRDGERIAGVRIDVDGLDAPLEVRAGQVVSAAGVWSDRVRGLDRAEDPDTIRPAKGVHITVPWDKVRNEIAAVVPVPKDRRSVFVVPWGDQTYIGTTDTDHEGPLDDPRCTEEDVDYLLRAINGSVREPLTRDDITGTWAGLRPLVKTAASGRTADLSRRHRVTVDDDGLVTINGGKLTTYREMAEDTVDAVVERLEPEVRGRVHRRSRTRRLPLRGAVGYEALHRGGASSAGRSGLHDDAVAHLADRYGGEARILVAMVESDRALGERLVADHPFLRVEVLYAVRYEMALSVDDVLTRRVPLRLRDADAAVELADEVAGVLAAELGWDASRASADADAFRAAVLEDRRTAGLPAPPSTASVDR</sequence>
<dbReference type="PANTHER" id="PTHR11985">
    <property type="entry name" value="GLYCEROL-3-PHOSPHATE DEHYDROGENASE"/>
    <property type="match status" value="1"/>
</dbReference>
<keyword evidence="5" id="KW-0274">FAD</keyword>
<keyword evidence="11" id="KW-1185">Reference proteome</keyword>
<keyword evidence="4" id="KW-0319">Glycerol metabolism</keyword>
<dbReference type="RefSeq" id="WP_153759699.1">
    <property type="nucleotide sequence ID" value="NZ_CP045851.1"/>
</dbReference>
<dbReference type="Proteomes" id="UP000334019">
    <property type="component" value="Chromosome"/>
</dbReference>
<evidence type="ECO:0000256" key="5">
    <source>
        <dbReference type="ARBA" id="ARBA00022827"/>
    </source>
</evidence>
<evidence type="ECO:0000313" key="11">
    <source>
        <dbReference type="Proteomes" id="UP000334019"/>
    </source>
</evidence>
<dbReference type="KEGG" id="atq:GH723_11065"/>
<evidence type="ECO:0000256" key="6">
    <source>
        <dbReference type="ARBA" id="ARBA00023002"/>
    </source>
</evidence>
<evidence type="ECO:0000256" key="4">
    <source>
        <dbReference type="ARBA" id="ARBA00022798"/>
    </source>
</evidence>
<name>A0A5Q2RKY7_9ACTN</name>
<dbReference type="Pfam" id="PF01266">
    <property type="entry name" value="DAO"/>
    <property type="match status" value="1"/>
</dbReference>
<dbReference type="PROSITE" id="PS00978">
    <property type="entry name" value="FAD_G3PDH_2"/>
    <property type="match status" value="1"/>
</dbReference>
<dbReference type="InterPro" id="IPR031656">
    <property type="entry name" value="DAO_C"/>
</dbReference>
<dbReference type="Gene3D" id="3.50.50.60">
    <property type="entry name" value="FAD/NAD(P)-binding domain"/>
    <property type="match status" value="1"/>
</dbReference>
<dbReference type="GO" id="GO:0006071">
    <property type="term" value="P:glycerol metabolic process"/>
    <property type="evidence" value="ECO:0007669"/>
    <property type="project" value="UniProtKB-KW"/>
</dbReference>
<evidence type="ECO:0000256" key="3">
    <source>
        <dbReference type="ARBA" id="ARBA00022630"/>
    </source>
</evidence>
<evidence type="ECO:0000259" key="8">
    <source>
        <dbReference type="Pfam" id="PF01266"/>
    </source>
</evidence>
<dbReference type="InterPro" id="IPR036188">
    <property type="entry name" value="FAD/NAD-bd_sf"/>
</dbReference>
<evidence type="ECO:0000313" key="10">
    <source>
        <dbReference type="EMBL" id="QGG95592.1"/>
    </source>
</evidence>
<dbReference type="GO" id="GO:0004368">
    <property type="term" value="F:glycerol-3-phosphate dehydrogenase (quinone) activity"/>
    <property type="evidence" value="ECO:0007669"/>
    <property type="project" value="UniProtKB-EC"/>
</dbReference>
<feature type="domain" description="FAD dependent oxidoreductase" evidence="8">
    <location>
        <begin position="26"/>
        <end position="354"/>
    </location>
</feature>
<dbReference type="Pfam" id="PF16901">
    <property type="entry name" value="DAO_C"/>
    <property type="match status" value="1"/>
</dbReference>
<evidence type="ECO:0000259" key="9">
    <source>
        <dbReference type="Pfam" id="PF16901"/>
    </source>
</evidence>
<proteinExistence type="inferred from homology"/>